<dbReference type="PANTHER" id="PTHR11851">
    <property type="entry name" value="METALLOPROTEASE"/>
    <property type="match status" value="1"/>
</dbReference>
<dbReference type="KEGG" id="sacz:AOT14_23970"/>
<dbReference type="InterPro" id="IPR050361">
    <property type="entry name" value="MPP/UQCRC_Complex"/>
</dbReference>
<evidence type="ECO:0000259" key="3">
    <source>
        <dbReference type="Pfam" id="PF05193"/>
    </source>
</evidence>
<gene>
    <name evidence="4" type="ORF">AOT14_23970</name>
</gene>
<dbReference type="InterPro" id="IPR011249">
    <property type="entry name" value="Metalloenz_LuxS/M16"/>
</dbReference>
<evidence type="ECO:0000259" key="2">
    <source>
        <dbReference type="Pfam" id="PF00675"/>
    </source>
</evidence>
<reference evidence="4 5" key="1">
    <citation type="journal article" date="2015" name="Genome Announc.">
        <title>Complete Genome Sequencing of Stenotrophomonas acidaminiphila ZAC14D2_NAIMI4_2, a Multidrug-Resistant Strain Isolated from Sediments of a Polluted River in Mexico, Uncovers New Antibiotic Resistance Genes and a Novel Class-II Lasso Peptide Biosynthesis Gene Cluster.</title>
        <authorList>
            <person name="Vinuesa P."/>
            <person name="Ochoa-Sanchez L.E."/>
        </authorList>
    </citation>
    <scope>NUCLEOTIDE SEQUENCE [LARGE SCALE GENOMIC DNA]</scope>
    <source>
        <strain evidence="4 5">ZAC14D2_NAIMI4_2</strain>
    </source>
</reference>
<dbReference type="AlphaFoldDB" id="A0A0S1B1D5"/>
<feature type="domain" description="Peptidase M16 C-terminal" evidence="3">
    <location>
        <begin position="211"/>
        <end position="386"/>
    </location>
</feature>
<dbReference type="PANTHER" id="PTHR11851:SF224">
    <property type="entry name" value="PROCESSING PROTEASE"/>
    <property type="match status" value="1"/>
</dbReference>
<name>A0A0S1B1D5_9GAMM</name>
<keyword evidence="5" id="KW-1185">Reference proteome</keyword>
<proteinExistence type="predicted"/>
<feature type="domain" description="Peptidase M16 N-terminal" evidence="2">
    <location>
        <begin position="78"/>
        <end position="200"/>
    </location>
</feature>
<dbReference type="OrthoDB" id="9811314at2"/>
<dbReference type="PATRIC" id="fig|128780.6.peg.2415"/>
<feature type="chain" id="PRO_5006588543" evidence="1">
    <location>
        <begin position="25"/>
        <end position="473"/>
    </location>
</feature>
<evidence type="ECO:0000256" key="1">
    <source>
        <dbReference type="SAM" id="SignalP"/>
    </source>
</evidence>
<dbReference type="GO" id="GO:0046872">
    <property type="term" value="F:metal ion binding"/>
    <property type="evidence" value="ECO:0007669"/>
    <property type="project" value="InterPro"/>
</dbReference>
<dbReference type="InterPro" id="IPR007863">
    <property type="entry name" value="Peptidase_M16_C"/>
</dbReference>
<feature type="signal peptide" evidence="1">
    <location>
        <begin position="1"/>
        <end position="24"/>
    </location>
</feature>
<evidence type="ECO:0000313" key="5">
    <source>
        <dbReference type="Proteomes" id="UP000061010"/>
    </source>
</evidence>
<dbReference type="Gene3D" id="3.30.830.10">
    <property type="entry name" value="Metalloenzyme, LuxS/M16 peptidase-like"/>
    <property type="match status" value="2"/>
</dbReference>
<dbReference type="EMBL" id="CP012900">
    <property type="protein sequence ID" value="ALJ28763.1"/>
    <property type="molecule type" value="Genomic_DNA"/>
</dbReference>
<dbReference type="Proteomes" id="UP000061010">
    <property type="component" value="Chromosome"/>
</dbReference>
<keyword evidence="1" id="KW-0732">Signal</keyword>
<accession>A0A0S1B1D5</accession>
<dbReference type="Pfam" id="PF00675">
    <property type="entry name" value="Peptidase_M16"/>
    <property type="match status" value="1"/>
</dbReference>
<organism evidence="4 5">
    <name type="scientific">Stenotrophomonas acidaminiphila</name>
    <dbReference type="NCBI Taxonomy" id="128780"/>
    <lineage>
        <taxon>Bacteria</taxon>
        <taxon>Pseudomonadati</taxon>
        <taxon>Pseudomonadota</taxon>
        <taxon>Gammaproteobacteria</taxon>
        <taxon>Lysobacterales</taxon>
        <taxon>Lysobacteraceae</taxon>
        <taxon>Stenotrophomonas</taxon>
    </lineage>
</organism>
<dbReference type="SUPFAM" id="SSF63411">
    <property type="entry name" value="LuxS/MPP-like metallohydrolase"/>
    <property type="match status" value="2"/>
</dbReference>
<evidence type="ECO:0000313" key="4">
    <source>
        <dbReference type="EMBL" id="ALJ28763.1"/>
    </source>
</evidence>
<dbReference type="InterPro" id="IPR011765">
    <property type="entry name" value="Pept_M16_N"/>
</dbReference>
<dbReference type="Pfam" id="PF05193">
    <property type="entry name" value="Peptidase_M16_C"/>
    <property type="match status" value="1"/>
</dbReference>
<protein>
    <submittedName>
        <fullName evidence="4">Peptidase</fullName>
    </submittedName>
</protein>
<sequence precursor="true">MIKPIPCLLAMGLALSLASTGAEAAPAALPAGLPDYAADKPLPVPEISRRTLANGLEVWVVPRQGLPRVDYVLAMRGAGLAADAAATPGFATVLARLLSAGTQTHDARQIAELAQGMGGSLSAAASVDGLLLSGSALASQAKPMLALLAEVARTPAFADNEVELARANAAQELKAAEAQPGFRASRALLQAVYGDHPYARRQLDHATLPALTPAALKREHVRRFHPEHGLLVITGRIDAATAFAEAERAFGDWRGQGEAVADTAPAPRQVPVQRTLLPRPGSVQSTFRIGRPAIAATDPDYVPLQLASTVLGSGISSRLNQNLREEKGYTYGAGAGLAALRAGGNLVASADVRNEVTGASLHEFMKEFDRLGKEPVPAAELESTKRYVAGGYLISNQLQAAVAGTLASNWLAGLPPEFLGQYVGRIRAVDAAALQAVAARYYAPDTLSVIVVGDRDAVAPQLEPFGPFGVEQR</sequence>